<gene>
    <name evidence="1" type="ordered locus">Acid_1659</name>
</gene>
<proteinExistence type="predicted"/>
<dbReference type="HOGENOM" id="CLU_079430_2_2_0"/>
<dbReference type="STRING" id="234267.Acid_1659"/>
<dbReference type="InParanoid" id="Q028A8"/>
<organism evidence="1">
    <name type="scientific">Solibacter usitatus (strain Ellin6076)</name>
    <dbReference type="NCBI Taxonomy" id="234267"/>
    <lineage>
        <taxon>Bacteria</taxon>
        <taxon>Pseudomonadati</taxon>
        <taxon>Acidobacteriota</taxon>
        <taxon>Terriglobia</taxon>
        <taxon>Bryobacterales</taxon>
        <taxon>Solibacteraceae</taxon>
        <taxon>Candidatus Solibacter</taxon>
    </lineage>
</organism>
<dbReference type="InterPro" id="IPR042184">
    <property type="entry name" value="YqeY/Aim41_N"/>
</dbReference>
<accession>Q028A8</accession>
<dbReference type="SUPFAM" id="SSF89095">
    <property type="entry name" value="GatB/YqeY motif"/>
    <property type="match status" value="1"/>
</dbReference>
<dbReference type="InterPro" id="IPR019004">
    <property type="entry name" value="YqeY/Aim41"/>
</dbReference>
<protein>
    <submittedName>
        <fullName evidence="1">GatB/Yqey domain protein</fullName>
    </submittedName>
</protein>
<dbReference type="PANTHER" id="PTHR28055:SF1">
    <property type="entry name" value="ALTERED INHERITANCE OF MITOCHONDRIA PROTEIN 41, MITOCHONDRIAL"/>
    <property type="match status" value="1"/>
</dbReference>
<dbReference type="EMBL" id="CP000473">
    <property type="protein sequence ID" value="ABJ82649.1"/>
    <property type="molecule type" value="Genomic_DNA"/>
</dbReference>
<sequence length="138" mass="14619" precursor="true">MVTAMKSGDAARLSALRMLKAALMKLKVDSPKPIDEAAEIGVLKNLIKQRVDAAEMFRKAGRAEQAEKEETEKAMLESYLPAGASEEEVDAAVAAALAETGATSIKQMGVLMKAVQAKLAGKTIDGKSLSDKVRSKLS</sequence>
<dbReference type="InterPro" id="IPR023168">
    <property type="entry name" value="GatB_Yqey_C_2"/>
</dbReference>
<name>Q028A8_SOLUE</name>
<dbReference type="Pfam" id="PF09424">
    <property type="entry name" value="YqeY"/>
    <property type="match status" value="1"/>
</dbReference>
<evidence type="ECO:0000313" key="1">
    <source>
        <dbReference type="EMBL" id="ABJ82649.1"/>
    </source>
</evidence>
<dbReference type="Gene3D" id="1.10.1510.10">
    <property type="entry name" value="Uncharacterised protein YqeY/AIM41 PF09424, N-terminal domain"/>
    <property type="match status" value="1"/>
</dbReference>
<dbReference type="eggNOG" id="COG1610">
    <property type="taxonomic scope" value="Bacteria"/>
</dbReference>
<dbReference type="AlphaFoldDB" id="Q028A8"/>
<dbReference type="PANTHER" id="PTHR28055">
    <property type="entry name" value="ALTERED INHERITANCE OF MITOCHONDRIA PROTEIN 41, MITOCHONDRIAL"/>
    <property type="match status" value="1"/>
</dbReference>
<dbReference type="InterPro" id="IPR003789">
    <property type="entry name" value="Asn/Gln_tRNA_amidoTrase-B-like"/>
</dbReference>
<dbReference type="GO" id="GO:0016884">
    <property type="term" value="F:carbon-nitrogen ligase activity, with glutamine as amido-N-donor"/>
    <property type="evidence" value="ECO:0007669"/>
    <property type="project" value="InterPro"/>
</dbReference>
<dbReference type="KEGG" id="sus:Acid_1659"/>
<dbReference type="Gene3D" id="1.10.10.410">
    <property type="match status" value="1"/>
</dbReference>
<reference evidence="1" key="1">
    <citation type="submission" date="2006-10" db="EMBL/GenBank/DDBJ databases">
        <title>Complete sequence of Solibacter usitatus Ellin6076.</title>
        <authorList>
            <consortium name="US DOE Joint Genome Institute"/>
            <person name="Copeland A."/>
            <person name="Lucas S."/>
            <person name="Lapidus A."/>
            <person name="Barry K."/>
            <person name="Detter J.C."/>
            <person name="Glavina del Rio T."/>
            <person name="Hammon N."/>
            <person name="Israni S."/>
            <person name="Dalin E."/>
            <person name="Tice H."/>
            <person name="Pitluck S."/>
            <person name="Thompson L.S."/>
            <person name="Brettin T."/>
            <person name="Bruce D."/>
            <person name="Han C."/>
            <person name="Tapia R."/>
            <person name="Gilna P."/>
            <person name="Schmutz J."/>
            <person name="Larimer F."/>
            <person name="Land M."/>
            <person name="Hauser L."/>
            <person name="Kyrpides N."/>
            <person name="Mikhailova N."/>
            <person name="Janssen P.H."/>
            <person name="Kuske C.R."/>
            <person name="Richardson P."/>
        </authorList>
    </citation>
    <scope>NUCLEOTIDE SEQUENCE</scope>
    <source>
        <strain evidence="1">Ellin6076</strain>
    </source>
</reference>